<organism evidence="1 2">
    <name type="scientific">Vitrella brassicaformis (strain CCMP3155)</name>
    <dbReference type="NCBI Taxonomy" id="1169540"/>
    <lineage>
        <taxon>Eukaryota</taxon>
        <taxon>Sar</taxon>
        <taxon>Alveolata</taxon>
        <taxon>Colpodellida</taxon>
        <taxon>Vitrellaceae</taxon>
        <taxon>Vitrella</taxon>
    </lineage>
</organism>
<reference evidence="1 2" key="1">
    <citation type="submission" date="2014-11" db="EMBL/GenBank/DDBJ databases">
        <authorList>
            <person name="Zhu J."/>
            <person name="Qi W."/>
            <person name="Song R."/>
        </authorList>
    </citation>
    <scope>NUCLEOTIDE SEQUENCE [LARGE SCALE GENOMIC DNA]</scope>
</reference>
<keyword evidence="2" id="KW-1185">Reference proteome</keyword>
<evidence type="ECO:0000313" key="2">
    <source>
        <dbReference type="Proteomes" id="UP000041254"/>
    </source>
</evidence>
<evidence type="ECO:0000313" key="1">
    <source>
        <dbReference type="EMBL" id="CEL99267.1"/>
    </source>
</evidence>
<protein>
    <submittedName>
        <fullName evidence="1">Uncharacterized protein</fullName>
    </submittedName>
</protein>
<sequence length="132" mass="14656">MEVCSNLTCDVCDVRTDALNSQMMSTGRHALSPARAIKRLAATQHGVDGGSLGPDRILQTLVEHHATRGPQGVSEPANGLTDDEKLDGFLMFFVGTEEQPMTEEWVYRKVSILWKEYGKRQGNNGQYVLFDL</sequence>
<name>A0A0G4EN51_VITBC</name>
<dbReference type="VEuPathDB" id="CryptoDB:Vbra_12550"/>
<dbReference type="InParanoid" id="A0A0G4EN51"/>
<accession>A0A0G4EN51</accession>
<dbReference type="Proteomes" id="UP000041254">
    <property type="component" value="Unassembled WGS sequence"/>
</dbReference>
<dbReference type="EMBL" id="CDMY01000276">
    <property type="protein sequence ID" value="CEL99267.1"/>
    <property type="molecule type" value="Genomic_DNA"/>
</dbReference>
<dbReference type="AlphaFoldDB" id="A0A0G4EN51"/>
<proteinExistence type="predicted"/>
<gene>
    <name evidence="1" type="ORF">Vbra_12550</name>
</gene>